<dbReference type="GO" id="GO:0045881">
    <property type="term" value="P:positive regulation of sporulation resulting in formation of a cellular spore"/>
    <property type="evidence" value="ECO:0007669"/>
    <property type="project" value="TreeGrafter"/>
</dbReference>
<dbReference type="EMBL" id="LR797478">
    <property type="protein sequence ID" value="CAB4219317.1"/>
    <property type="molecule type" value="Genomic_DNA"/>
</dbReference>
<protein>
    <submittedName>
        <fullName evidence="3">ParB/Sulfiredoxin</fullName>
    </submittedName>
</protein>
<dbReference type="Pfam" id="PF02195">
    <property type="entry name" value="ParB_N"/>
    <property type="match status" value="1"/>
</dbReference>
<dbReference type="InterPro" id="IPR036086">
    <property type="entry name" value="ParB/Sulfiredoxin_sf"/>
</dbReference>
<gene>
    <name evidence="2" type="ORF">UFOVP1163_45</name>
    <name evidence="3" type="ORF">UFOVP1613_43</name>
</gene>
<proteinExistence type="predicted"/>
<organism evidence="3">
    <name type="scientific">uncultured Caudovirales phage</name>
    <dbReference type="NCBI Taxonomy" id="2100421"/>
    <lineage>
        <taxon>Viruses</taxon>
        <taxon>Duplodnaviria</taxon>
        <taxon>Heunggongvirae</taxon>
        <taxon>Uroviricota</taxon>
        <taxon>Caudoviricetes</taxon>
        <taxon>Peduoviridae</taxon>
        <taxon>Maltschvirus</taxon>
        <taxon>Maltschvirus maltsch</taxon>
    </lineage>
</organism>
<reference evidence="3" key="1">
    <citation type="submission" date="2020-05" db="EMBL/GenBank/DDBJ databases">
        <authorList>
            <person name="Chiriac C."/>
            <person name="Salcher M."/>
            <person name="Ghai R."/>
            <person name="Kavagutti S V."/>
        </authorList>
    </citation>
    <scope>NUCLEOTIDE SEQUENCE</scope>
</reference>
<dbReference type="SUPFAM" id="SSF110849">
    <property type="entry name" value="ParB/Sulfiredoxin"/>
    <property type="match status" value="1"/>
</dbReference>
<dbReference type="InterPro" id="IPR003115">
    <property type="entry name" value="ParB_N"/>
</dbReference>
<sequence>MKIEEVSTDKLIPYANNSRTHSEAQVAQIAASIRQFGFNNPVLIDEQSTIIAGHGRVLAALKLELSKIPCVRLTHLSESQRKAYIIADNKIALNSGWDDELLKLELEGLTDIEQIATGFSPEELNVLFEGWQSNIDLHEKDGSNLDGILSTIKIGVSQEEKDFAHETITNALDQAGISYEFK</sequence>
<dbReference type="PANTHER" id="PTHR33375:SF1">
    <property type="entry name" value="CHROMOSOME-PARTITIONING PROTEIN PARB-RELATED"/>
    <property type="match status" value="1"/>
</dbReference>
<dbReference type="CDD" id="cd16403">
    <property type="entry name" value="ParB_N_like_MT"/>
    <property type="match status" value="1"/>
</dbReference>
<dbReference type="PANTHER" id="PTHR33375">
    <property type="entry name" value="CHROMOSOME-PARTITIONING PROTEIN PARB-RELATED"/>
    <property type="match status" value="1"/>
</dbReference>
<dbReference type="EMBL" id="LR797112">
    <property type="protein sequence ID" value="CAB4187608.1"/>
    <property type="molecule type" value="Genomic_DNA"/>
</dbReference>
<feature type="domain" description="ParB-like N-terminal" evidence="1">
    <location>
        <begin position="4"/>
        <end position="90"/>
    </location>
</feature>
<name>A0A6J5SY49_9CAUD</name>
<accession>A0A6J5SY49</accession>
<dbReference type="GO" id="GO:0007059">
    <property type="term" value="P:chromosome segregation"/>
    <property type="evidence" value="ECO:0007669"/>
    <property type="project" value="TreeGrafter"/>
</dbReference>
<dbReference type="SMART" id="SM00470">
    <property type="entry name" value="ParB"/>
    <property type="match status" value="1"/>
</dbReference>
<dbReference type="Gene3D" id="3.90.1530.10">
    <property type="entry name" value="Conserved hypothetical protein from pyrococcus furiosus pfu- 392566-001, ParB domain"/>
    <property type="match status" value="1"/>
</dbReference>
<evidence type="ECO:0000259" key="1">
    <source>
        <dbReference type="SMART" id="SM00470"/>
    </source>
</evidence>
<evidence type="ECO:0000313" key="2">
    <source>
        <dbReference type="EMBL" id="CAB4187608.1"/>
    </source>
</evidence>
<dbReference type="InterPro" id="IPR050336">
    <property type="entry name" value="Chromosome_partition/occlusion"/>
</dbReference>
<evidence type="ECO:0000313" key="3">
    <source>
        <dbReference type="EMBL" id="CAB4219317.1"/>
    </source>
</evidence>